<keyword evidence="18" id="KW-1185">Reference proteome</keyword>
<evidence type="ECO:0000256" key="1">
    <source>
        <dbReference type="ARBA" id="ARBA00001958"/>
    </source>
</evidence>
<dbReference type="GO" id="GO:0030955">
    <property type="term" value="F:potassium ion binding"/>
    <property type="evidence" value="ECO:0007669"/>
    <property type="project" value="InterPro"/>
</dbReference>
<evidence type="ECO:0000256" key="11">
    <source>
        <dbReference type="ARBA" id="ARBA00022842"/>
    </source>
</evidence>
<keyword evidence="10" id="KW-0067">ATP-binding</keyword>
<evidence type="ECO:0000256" key="7">
    <source>
        <dbReference type="ARBA" id="ARBA00022723"/>
    </source>
</evidence>
<dbReference type="Proteomes" id="UP000006190">
    <property type="component" value="Unassembled WGS sequence"/>
</dbReference>
<keyword evidence="11 14" id="KW-0460">Magnesium</keyword>
<dbReference type="EC" id="2.7.1.40" evidence="4 14"/>
<evidence type="ECO:0000256" key="13">
    <source>
        <dbReference type="ARBA" id="ARBA00023317"/>
    </source>
</evidence>
<dbReference type="Gene3D" id="2.40.33.10">
    <property type="entry name" value="PK beta-barrel domain-like"/>
    <property type="match status" value="1"/>
</dbReference>
<evidence type="ECO:0000256" key="5">
    <source>
        <dbReference type="ARBA" id="ARBA00018587"/>
    </source>
</evidence>
<name>H3NKU5_9LACT</name>
<accession>H3NKU5</accession>
<feature type="domain" description="Pyruvate kinase barrel" evidence="16">
    <location>
        <begin position="135"/>
        <end position="460"/>
    </location>
</feature>
<protein>
    <recommendedName>
        <fullName evidence="5 14">Pyruvate kinase</fullName>
        <ecNumber evidence="4 14">2.7.1.40</ecNumber>
    </recommendedName>
</protein>
<comment type="catalytic activity">
    <reaction evidence="14">
        <text>pyruvate + ATP = phosphoenolpyruvate + ADP + H(+)</text>
        <dbReference type="Rhea" id="RHEA:18157"/>
        <dbReference type="ChEBI" id="CHEBI:15361"/>
        <dbReference type="ChEBI" id="CHEBI:15378"/>
        <dbReference type="ChEBI" id="CHEBI:30616"/>
        <dbReference type="ChEBI" id="CHEBI:58702"/>
        <dbReference type="ChEBI" id="CHEBI:456216"/>
        <dbReference type="EC" id="2.7.1.40"/>
    </reaction>
</comment>
<dbReference type="eggNOG" id="COG0469">
    <property type="taxonomic scope" value="Bacteria"/>
</dbReference>
<dbReference type="GO" id="GO:0000287">
    <property type="term" value="F:magnesium ion binding"/>
    <property type="evidence" value="ECO:0007669"/>
    <property type="project" value="InterPro"/>
</dbReference>
<dbReference type="InterPro" id="IPR011037">
    <property type="entry name" value="Pyrv_Knase-like_insert_dom_sf"/>
</dbReference>
<evidence type="ECO:0000256" key="9">
    <source>
        <dbReference type="ARBA" id="ARBA00022777"/>
    </source>
</evidence>
<reference evidence="17 18" key="1">
    <citation type="submission" date="2012-01" db="EMBL/GenBank/DDBJ databases">
        <title>The Genome Sequence of Facklamia languida CCUG 37842.</title>
        <authorList>
            <consortium name="The Broad Institute Genome Sequencing Platform"/>
            <person name="Earl A."/>
            <person name="Ward D."/>
            <person name="Feldgarden M."/>
            <person name="Gevers D."/>
            <person name="Huys G."/>
            <person name="Young S.K."/>
            <person name="Zeng Q."/>
            <person name="Gargeya S."/>
            <person name="Fitzgerald M."/>
            <person name="Haas B."/>
            <person name="Abouelleil A."/>
            <person name="Alvarado L."/>
            <person name="Arachchi H.M."/>
            <person name="Berlin A."/>
            <person name="Chapman S.B."/>
            <person name="Gearin G."/>
            <person name="Goldberg J."/>
            <person name="Griggs A."/>
            <person name="Gujja S."/>
            <person name="Hansen M."/>
            <person name="Heiman D."/>
            <person name="Howarth C."/>
            <person name="Larimer J."/>
            <person name="Lui A."/>
            <person name="MacDonald P.J.P."/>
            <person name="McCowen C."/>
            <person name="Montmayeur A."/>
            <person name="Murphy C."/>
            <person name="Neiman D."/>
            <person name="Pearson M."/>
            <person name="Priest M."/>
            <person name="Roberts A."/>
            <person name="Saif S."/>
            <person name="Shea T."/>
            <person name="Sisk P."/>
            <person name="Stolte C."/>
            <person name="Sykes S."/>
            <person name="Wortman J."/>
            <person name="Nusbaum C."/>
            <person name="Birren B."/>
        </authorList>
    </citation>
    <scope>NUCLEOTIDE SEQUENCE [LARGE SCALE GENOMIC DNA]</scope>
    <source>
        <strain evidence="17 18">CCUG 37842</strain>
    </source>
</reference>
<keyword evidence="15" id="KW-0175">Coiled coil</keyword>
<sequence>MPEEKRRQEALRLLAEVSDLYQQVKAKGDLYQEVHSAEVDRPAFRQSAENFAYYLALRNYDIRKLQAELVPLGISSLGRLENKTLATLQSVIHSLASIAEVETDIPRPAVGAFSRGDQQLARNVFSILGEKSPGRNTLIMVTMPSEAAHDRDLIRSLIGAGMNVARINCAHDTAEDWLKMIQNIRALAEEAEKDIRILMDIAGPKIRTEWVFTQYKNPKLEKGDEILLTSNFEDLPLNYSGKVVAGSAIDSIYRALQIGDPVLIDDGSIETRVLKTGLDHAVLTVTKVKGDRVRLKAEKGLNFPTTDFEMPIVNDKDRSDIAFACQHADIVGCSFVRTAEDIQVIQSVLKDILGPESGEMPILAKIETVKAVNNLASIIYQAASHNPFALMIARGDLAVETGYIRLAEVQQEILWLAEAADVPVVWGTEVLANLIKTGIPSRAEVTDAAEGARSDCVMINKGQKMVEAVEMLDEIFKRMRRHQYKKTPQLRALNIADLLNDSSD</sequence>
<comment type="cofactor">
    <cofactor evidence="1">
        <name>K(+)</name>
        <dbReference type="ChEBI" id="CHEBI:29103"/>
    </cofactor>
</comment>
<dbReference type="SUPFAM" id="SSF50800">
    <property type="entry name" value="PK beta-barrel domain-like"/>
    <property type="match status" value="1"/>
</dbReference>
<comment type="similarity">
    <text evidence="3 14">Belongs to the pyruvate kinase family.</text>
</comment>
<keyword evidence="6 14" id="KW-0808">Transferase</keyword>
<dbReference type="Pfam" id="PF00224">
    <property type="entry name" value="PK"/>
    <property type="match status" value="1"/>
</dbReference>
<dbReference type="PATRIC" id="fig|883113.3.peg.1485"/>
<evidence type="ECO:0000256" key="10">
    <source>
        <dbReference type="ARBA" id="ARBA00022840"/>
    </source>
</evidence>
<dbReference type="GO" id="GO:0016301">
    <property type="term" value="F:kinase activity"/>
    <property type="evidence" value="ECO:0007669"/>
    <property type="project" value="UniProtKB-KW"/>
</dbReference>
<dbReference type="InterPro" id="IPR015793">
    <property type="entry name" value="Pyrv_Knase_brl"/>
</dbReference>
<evidence type="ECO:0000256" key="4">
    <source>
        <dbReference type="ARBA" id="ARBA00012142"/>
    </source>
</evidence>
<dbReference type="InterPro" id="IPR015806">
    <property type="entry name" value="Pyrv_Knase_insert_dom_sf"/>
</dbReference>
<dbReference type="EMBL" id="AGEG01000016">
    <property type="protein sequence ID" value="EHR36223.1"/>
    <property type="molecule type" value="Genomic_DNA"/>
</dbReference>
<dbReference type="SUPFAM" id="SSF51621">
    <property type="entry name" value="Phosphoenolpyruvate/pyruvate domain"/>
    <property type="match status" value="1"/>
</dbReference>
<gene>
    <name evidence="17" type="ORF">HMPREF9708_01484</name>
</gene>
<dbReference type="RefSeq" id="WP_006309717.1">
    <property type="nucleotide sequence ID" value="NZ_JH601133.1"/>
</dbReference>
<keyword evidence="9 14" id="KW-0418">Kinase</keyword>
<dbReference type="PRINTS" id="PR01050">
    <property type="entry name" value="PYRUVTKNASE"/>
</dbReference>
<evidence type="ECO:0000259" key="16">
    <source>
        <dbReference type="Pfam" id="PF00224"/>
    </source>
</evidence>
<dbReference type="UniPathway" id="UPA00109">
    <property type="reaction ID" value="UER00188"/>
</dbReference>
<evidence type="ECO:0000256" key="8">
    <source>
        <dbReference type="ARBA" id="ARBA00022741"/>
    </source>
</evidence>
<organism evidence="17 18">
    <name type="scientific">Facklamia languida CCUG 37842</name>
    <dbReference type="NCBI Taxonomy" id="883113"/>
    <lineage>
        <taxon>Bacteria</taxon>
        <taxon>Bacillati</taxon>
        <taxon>Bacillota</taxon>
        <taxon>Bacilli</taxon>
        <taxon>Lactobacillales</taxon>
        <taxon>Aerococcaceae</taxon>
        <taxon>Facklamia</taxon>
    </lineage>
</organism>
<evidence type="ECO:0000256" key="14">
    <source>
        <dbReference type="RuleBase" id="RU000504"/>
    </source>
</evidence>
<dbReference type="InterPro" id="IPR015813">
    <property type="entry name" value="Pyrv/PenolPyrv_kinase-like_dom"/>
</dbReference>
<proteinExistence type="inferred from homology"/>
<dbReference type="PANTHER" id="PTHR11817">
    <property type="entry name" value="PYRUVATE KINASE"/>
    <property type="match status" value="1"/>
</dbReference>
<feature type="coiled-coil region" evidence="15">
    <location>
        <begin position="174"/>
        <end position="201"/>
    </location>
</feature>
<keyword evidence="8" id="KW-0547">Nucleotide-binding</keyword>
<evidence type="ECO:0000313" key="18">
    <source>
        <dbReference type="Proteomes" id="UP000006190"/>
    </source>
</evidence>
<dbReference type="STRING" id="883113.HMPREF9708_01484"/>
<evidence type="ECO:0000256" key="12">
    <source>
        <dbReference type="ARBA" id="ARBA00023152"/>
    </source>
</evidence>
<keyword evidence="7" id="KW-0479">Metal-binding</keyword>
<dbReference type="GO" id="GO:0005524">
    <property type="term" value="F:ATP binding"/>
    <property type="evidence" value="ECO:0007669"/>
    <property type="project" value="UniProtKB-KW"/>
</dbReference>
<comment type="pathway">
    <text evidence="2 14">Carbohydrate degradation; glycolysis; pyruvate from D-glyceraldehyde 3-phosphate: step 5/5.</text>
</comment>
<dbReference type="AlphaFoldDB" id="H3NKU5"/>
<evidence type="ECO:0000256" key="2">
    <source>
        <dbReference type="ARBA" id="ARBA00004997"/>
    </source>
</evidence>
<keyword evidence="13" id="KW-0670">Pyruvate</keyword>
<dbReference type="HOGENOM" id="CLU_015439_6_1_9"/>
<evidence type="ECO:0000256" key="6">
    <source>
        <dbReference type="ARBA" id="ARBA00022679"/>
    </source>
</evidence>
<keyword evidence="12 14" id="KW-0324">Glycolysis</keyword>
<dbReference type="InterPro" id="IPR001697">
    <property type="entry name" value="Pyr_Knase"/>
</dbReference>
<dbReference type="GO" id="GO:0004743">
    <property type="term" value="F:pyruvate kinase activity"/>
    <property type="evidence" value="ECO:0007669"/>
    <property type="project" value="UniProtKB-EC"/>
</dbReference>
<evidence type="ECO:0000256" key="15">
    <source>
        <dbReference type="SAM" id="Coils"/>
    </source>
</evidence>
<evidence type="ECO:0000313" key="17">
    <source>
        <dbReference type="EMBL" id="EHR36223.1"/>
    </source>
</evidence>
<dbReference type="OrthoDB" id="9812123at2"/>
<dbReference type="Gene3D" id="3.20.20.60">
    <property type="entry name" value="Phosphoenolpyruvate-binding domains"/>
    <property type="match status" value="1"/>
</dbReference>
<dbReference type="InterPro" id="IPR040442">
    <property type="entry name" value="Pyrv_kinase-like_dom_sf"/>
</dbReference>
<evidence type="ECO:0000256" key="3">
    <source>
        <dbReference type="ARBA" id="ARBA00008663"/>
    </source>
</evidence>
<comment type="caution">
    <text evidence="17">The sequence shown here is derived from an EMBL/GenBank/DDBJ whole genome shotgun (WGS) entry which is preliminary data.</text>
</comment>